<dbReference type="PANTHER" id="PTHR15615:SF94">
    <property type="entry name" value="PHO85 CYCLIN-6-RELATED"/>
    <property type="match status" value="1"/>
</dbReference>
<feature type="non-terminal residue" evidence="1">
    <location>
        <position position="1"/>
    </location>
</feature>
<reference evidence="2" key="1">
    <citation type="journal article" date="2018" name="Nat. Microbiol.">
        <title>Leveraging single-cell genomics to expand the fungal tree of life.</title>
        <authorList>
            <person name="Ahrendt S.R."/>
            <person name="Quandt C.A."/>
            <person name="Ciobanu D."/>
            <person name="Clum A."/>
            <person name="Salamov A."/>
            <person name="Andreopoulos B."/>
            <person name="Cheng J.F."/>
            <person name="Woyke T."/>
            <person name="Pelin A."/>
            <person name="Henrissat B."/>
            <person name="Reynolds N.K."/>
            <person name="Benny G.L."/>
            <person name="Smith M.E."/>
            <person name="James T.Y."/>
            <person name="Grigoriev I.V."/>
        </authorList>
    </citation>
    <scope>NUCLEOTIDE SEQUENCE [LARGE SCALE GENOMIC DNA]</scope>
</reference>
<accession>A0A4P9W6K7</accession>
<keyword evidence="2" id="KW-1185">Reference proteome</keyword>
<dbReference type="GO" id="GO:0019901">
    <property type="term" value="F:protein kinase binding"/>
    <property type="evidence" value="ECO:0007669"/>
    <property type="project" value="InterPro"/>
</dbReference>
<evidence type="ECO:0000313" key="1">
    <source>
        <dbReference type="EMBL" id="RKO87005.1"/>
    </source>
</evidence>
<protein>
    <submittedName>
        <fullName evidence="1">Cyclin PHO80-like protein</fullName>
    </submittedName>
</protein>
<dbReference type="AlphaFoldDB" id="A0A4P9W6K7"/>
<gene>
    <name evidence="1" type="ORF">BDK51DRAFT_1715</name>
</gene>
<proteinExistence type="predicted"/>
<dbReference type="Proteomes" id="UP000269721">
    <property type="component" value="Unassembled WGS sequence"/>
</dbReference>
<dbReference type="GO" id="GO:0005634">
    <property type="term" value="C:nucleus"/>
    <property type="evidence" value="ECO:0007669"/>
    <property type="project" value="TreeGrafter"/>
</dbReference>
<dbReference type="Gene3D" id="1.10.472.10">
    <property type="entry name" value="Cyclin-like"/>
    <property type="match status" value="1"/>
</dbReference>
<feature type="non-terminal residue" evidence="1">
    <location>
        <position position="129"/>
    </location>
</feature>
<dbReference type="Pfam" id="PF08613">
    <property type="entry name" value="Cyclin"/>
    <property type="match status" value="1"/>
</dbReference>
<evidence type="ECO:0000313" key="2">
    <source>
        <dbReference type="Proteomes" id="UP000269721"/>
    </source>
</evidence>
<dbReference type="OrthoDB" id="1060854at2759"/>
<dbReference type="GO" id="GO:0000307">
    <property type="term" value="C:cyclin-dependent protein kinase holoenzyme complex"/>
    <property type="evidence" value="ECO:0007669"/>
    <property type="project" value="TreeGrafter"/>
</dbReference>
<sequence length="129" mass="14570">FHARTIPTIDIGSYLNRVLKYAPCPNECFLAVLVYLGRMAAGGRREGRGRIGRERTPPHPLVIVNSYNVHRLLISGIMVAVKLMSDVFFTNLHISRVGGLPVNELNQLEIEFLILNDFNLNVSLEELQR</sequence>
<dbReference type="EMBL" id="KZ997751">
    <property type="protein sequence ID" value="RKO87005.1"/>
    <property type="molecule type" value="Genomic_DNA"/>
</dbReference>
<organism evidence="1 2">
    <name type="scientific">Blyttiomyces helicus</name>
    <dbReference type="NCBI Taxonomy" id="388810"/>
    <lineage>
        <taxon>Eukaryota</taxon>
        <taxon>Fungi</taxon>
        <taxon>Fungi incertae sedis</taxon>
        <taxon>Chytridiomycota</taxon>
        <taxon>Chytridiomycota incertae sedis</taxon>
        <taxon>Chytridiomycetes</taxon>
        <taxon>Chytridiomycetes incertae sedis</taxon>
        <taxon>Blyttiomyces</taxon>
    </lineage>
</organism>
<dbReference type="GO" id="GO:0016538">
    <property type="term" value="F:cyclin-dependent protein serine/threonine kinase regulator activity"/>
    <property type="evidence" value="ECO:0007669"/>
    <property type="project" value="TreeGrafter"/>
</dbReference>
<dbReference type="InterPro" id="IPR013922">
    <property type="entry name" value="Cyclin_PHO80-like"/>
</dbReference>
<dbReference type="CDD" id="cd20558">
    <property type="entry name" value="CYCLIN_ScPCL7-like"/>
    <property type="match status" value="1"/>
</dbReference>
<dbReference type="PANTHER" id="PTHR15615">
    <property type="match status" value="1"/>
</dbReference>
<name>A0A4P9W6K7_9FUNG</name>